<keyword evidence="2" id="KW-0812">Transmembrane</keyword>
<dbReference type="Proteomes" id="UP000805614">
    <property type="component" value="Unassembled WGS sequence"/>
</dbReference>
<sequence length="438" mass="46053">MTVIVIVACLVTAGAELFLARGARRVADRLERLEALTLRQDERMDSMSARLRSAGPVAGARAGTGAGGLHIGAVDTGRADTGRADTGRTDTGRVDTGTVDAGLLRVTDETARLRERLSALEDARRVDRDLYAHLDGAVESLERVVANVFRLTVGELDQAAAGTLRGAPAEPRARHGSATADTVDLGHPRRRGRRPAGVVALVLATAAGAPVGAAVLGQTGAAILSQLHRFLTTYGGVLALVASTLSVAAGLIASDRVLFSIRQRILAQAAHRAASLITLAFLLAHVAVMVLTRHASALQAILPVGAAPLAIGTVAAHLLVLVSLTGLARRRFADGRRPGLWRVAHRLAYVGWALAILHGLLAGRRPPAWVTWSYALSLAGASMALLTRAVVIMRSRGAAAPGTRPRPRPDRRAADLPGTDREGPDRRRSLELPVKAER</sequence>
<name>A0ABR7LYZ8_9ACTN</name>
<feature type="transmembrane region" description="Helical" evidence="2">
    <location>
        <begin position="343"/>
        <end position="363"/>
    </location>
</feature>
<evidence type="ECO:0000313" key="4">
    <source>
        <dbReference type="Proteomes" id="UP000805614"/>
    </source>
</evidence>
<organism evidence="3 4">
    <name type="scientific">Actinomadura alba</name>
    <dbReference type="NCBI Taxonomy" id="406431"/>
    <lineage>
        <taxon>Bacteria</taxon>
        <taxon>Bacillati</taxon>
        <taxon>Actinomycetota</taxon>
        <taxon>Actinomycetes</taxon>
        <taxon>Streptosporangiales</taxon>
        <taxon>Thermomonosporaceae</taxon>
        <taxon>Actinomadura</taxon>
    </lineage>
</organism>
<keyword evidence="2" id="KW-1133">Transmembrane helix</keyword>
<evidence type="ECO:0000313" key="3">
    <source>
        <dbReference type="EMBL" id="MBC6469603.1"/>
    </source>
</evidence>
<feature type="transmembrane region" description="Helical" evidence="2">
    <location>
        <begin position="198"/>
        <end position="224"/>
    </location>
</feature>
<feature type="transmembrane region" description="Helical" evidence="2">
    <location>
        <begin position="369"/>
        <end position="386"/>
    </location>
</feature>
<keyword evidence="4" id="KW-1185">Reference proteome</keyword>
<comment type="caution">
    <text evidence="3">The sequence shown here is derived from an EMBL/GenBank/DDBJ whole genome shotgun (WGS) entry which is preliminary data.</text>
</comment>
<evidence type="ECO:0000256" key="2">
    <source>
        <dbReference type="SAM" id="Phobius"/>
    </source>
</evidence>
<evidence type="ECO:0000256" key="1">
    <source>
        <dbReference type="SAM" id="MobiDB-lite"/>
    </source>
</evidence>
<dbReference type="RefSeq" id="WP_187246652.1">
    <property type="nucleotide sequence ID" value="NZ_BAAAOK010000001.1"/>
</dbReference>
<feature type="transmembrane region" description="Helical" evidence="2">
    <location>
        <begin position="273"/>
        <end position="291"/>
    </location>
</feature>
<feature type="compositionally biased region" description="Basic and acidic residues" evidence="1">
    <location>
        <begin position="77"/>
        <end position="93"/>
    </location>
</feature>
<keyword evidence="2" id="KW-0472">Membrane</keyword>
<accession>A0ABR7LYZ8</accession>
<feature type="region of interest" description="Disordered" evidence="1">
    <location>
        <begin position="397"/>
        <end position="438"/>
    </location>
</feature>
<feature type="transmembrane region" description="Helical" evidence="2">
    <location>
        <begin position="297"/>
        <end position="322"/>
    </location>
</feature>
<protein>
    <submittedName>
        <fullName evidence="3">Ferric reductase-like transmembrane domain-containing protein</fullName>
    </submittedName>
</protein>
<gene>
    <name evidence="3" type="ORF">HKK74_29530</name>
</gene>
<reference evidence="3 4" key="1">
    <citation type="submission" date="2020-06" db="EMBL/GenBank/DDBJ databases">
        <title>Actinomadura xiongansis sp. nov., isolated from soil of Baiyangdian.</title>
        <authorList>
            <person name="Zhang X."/>
        </authorList>
    </citation>
    <scope>NUCLEOTIDE SEQUENCE [LARGE SCALE GENOMIC DNA]</scope>
    <source>
        <strain evidence="3 4">HBUM206468</strain>
    </source>
</reference>
<feature type="region of interest" description="Disordered" evidence="1">
    <location>
        <begin position="164"/>
        <end position="190"/>
    </location>
</feature>
<feature type="region of interest" description="Disordered" evidence="1">
    <location>
        <begin position="69"/>
        <end position="95"/>
    </location>
</feature>
<feature type="compositionally biased region" description="Basic and acidic residues" evidence="1">
    <location>
        <begin position="407"/>
        <end position="438"/>
    </location>
</feature>
<dbReference type="EMBL" id="JABVEC010000029">
    <property type="protein sequence ID" value="MBC6469603.1"/>
    <property type="molecule type" value="Genomic_DNA"/>
</dbReference>
<proteinExistence type="predicted"/>
<feature type="transmembrane region" description="Helical" evidence="2">
    <location>
        <begin position="230"/>
        <end position="252"/>
    </location>
</feature>